<dbReference type="PROSITE" id="PS00614">
    <property type="entry name" value="IGPS"/>
    <property type="match status" value="1"/>
</dbReference>
<keyword evidence="3 8" id="KW-0028">Amino-acid biosynthesis</keyword>
<comment type="catalytic activity">
    <reaction evidence="1 8">
        <text>1-(2-carboxyphenylamino)-1-deoxy-D-ribulose 5-phosphate + H(+) = (1S,2R)-1-C-(indol-3-yl)glycerol 3-phosphate + CO2 + H2O</text>
        <dbReference type="Rhea" id="RHEA:23476"/>
        <dbReference type="ChEBI" id="CHEBI:15377"/>
        <dbReference type="ChEBI" id="CHEBI:15378"/>
        <dbReference type="ChEBI" id="CHEBI:16526"/>
        <dbReference type="ChEBI" id="CHEBI:58613"/>
        <dbReference type="ChEBI" id="CHEBI:58866"/>
        <dbReference type="EC" id="4.1.1.48"/>
    </reaction>
</comment>
<dbReference type="GO" id="GO:0004425">
    <property type="term" value="F:indole-3-glycerol-phosphate synthase activity"/>
    <property type="evidence" value="ECO:0007669"/>
    <property type="project" value="UniProtKB-UniRule"/>
</dbReference>
<organism evidence="10 11">
    <name type="scientific">Tautonia sociabilis</name>
    <dbReference type="NCBI Taxonomy" id="2080755"/>
    <lineage>
        <taxon>Bacteria</taxon>
        <taxon>Pseudomonadati</taxon>
        <taxon>Planctomycetota</taxon>
        <taxon>Planctomycetia</taxon>
        <taxon>Isosphaerales</taxon>
        <taxon>Isosphaeraceae</taxon>
        <taxon>Tautonia</taxon>
    </lineage>
</organism>
<reference evidence="10 11" key="2">
    <citation type="submission" date="2019-01" db="EMBL/GenBank/DDBJ databases">
        <title>Tautonia sociabilis, a novel thermotolerant planctomycete of Isosphaeraceae family, isolated from a 4000 m deep subterranean habitat.</title>
        <authorList>
            <person name="Kovaleva O.L."/>
            <person name="Elcheninov A.G."/>
            <person name="Van Heerden E."/>
            <person name="Toshchakov S.V."/>
            <person name="Novikov A."/>
            <person name="Bonch-Osmolovskaya E.A."/>
            <person name="Kublanov I.V."/>
        </authorList>
    </citation>
    <scope>NUCLEOTIDE SEQUENCE [LARGE SCALE GENOMIC DNA]</scope>
    <source>
        <strain evidence="10 11">GM2012</strain>
    </source>
</reference>
<dbReference type="HAMAP" id="MF_00134_B">
    <property type="entry name" value="IGPS_B"/>
    <property type="match status" value="1"/>
</dbReference>
<dbReference type="NCBIfam" id="NF001373">
    <property type="entry name" value="PRK00278.1-6"/>
    <property type="match status" value="1"/>
</dbReference>
<evidence type="ECO:0000256" key="2">
    <source>
        <dbReference type="ARBA" id="ARBA00004696"/>
    </source>
</evidence>
<keyword evidence="7 8" id="KW-0456">Lyase</keyword>
<dbReference type="EC" id="4.1.1.48" evidence="8"/>
<name>A0A432MCN5_9BACT</name>
<dbReference type="Proteomes" id="UP000280296">
    <property type="component" value="Unassembled WGS sequence"/>
</dbReference>
<reference evidence="10 11" key="1">
    <citation type="submission" date="2018-12" db="EMBL/GenBank/DDBJ databases">
        <authorList>
            <person name="Toschakov S.V."/>
        </authorList>
    </citation>
    <scope>NUCLEOTIDE SEQUENCE [LARGE SCALE GENOMIC DNA]</scope>
    <source>
        <strain evidence="10 11">GM2012</strain>
    </source>
</reference>
<evidence type="ECO:0000313" key="10">
    <source>
        <dbReference type="EMBL" id="RUL81915.1"/>
    </source>
</evidence>
<protein>
    <recommendedName>
        <fullName evidence="8">Indole-3-glycerol phosphate synthase</fullName>
        <shortName evidence="8">IGPS</shortName>
        <ecNumber evidence="8">4.1.1.48</ecNumber>
    </recommendedName>
</protein>
<keyword evidence="6 8" id="KW-0057">Aromatic amino acid biosynthesis</keyword>
<evidence type="ECO:0000256" key="3">
    <source>
        <dbReference type="ARBA" id="ARBA00022605"/>
    </source>
</evidence>
<dbReference type="PANTHER" id="PTHR22854">
    <property type="entry name" value="TRYPTOPHAN BIOSYNTHESIS PROTEIN"/>
    <property type="match status" value="1"/>
</dbReference>
<comment type="similarity">
    <text evidence="8">Belongs to the TrpC family.</text>
</comment>
<evidence type="ECO:0000256" key="6">
    <source>
        <dbReference type="ARBA" id="ARBA00023141"/>
    </source>
</evidence>
<evidence type="ECO:0000313" key="11">
    <source>
        <dbReference type="Proteomes" id="UP000280296"/>
    </source>
</evidence>
<dbReference type="RefSeq" id="WP_126728036.1">
    <property type="nucleotide sequence ID" value="NZ_RYZH01000080.1"/>
</dbReference>
<dbReference type="InterPro" id="IPR013785">
    <property type="entry name" value="Aldolase_TIM"/>
</dbReference>
<dbReference type="OrthoDB" id="9804217at2"/>
<dbReference type="CDD" id="cd00331">
    <property type="entry name" value="IGPS"/>
    <property type="match status" value="1"/>
</dbReference>
<dbReference type="InterPro" id="IPR011060">
    <property type="entry name" value="RibuloseP-bd_barrel"/>
</dbReference>
<proteinExistence type="inferred from homology"/>
<evidence type="ECO:0000256" key="5">
    <source>
        <dbReference type="ARBA" id="ARBA00022822"/>
    </source>
</evidence>
<dbReference type="UniPathway" id="UPA00035">
    <property type="reaction ID" value="UER00043"/>
</dbReference>
<evidence type="ECO:0000259" key="9">
    <source>
        <dbReference type="Pfam" id="PF00218"/>
    </source>
</evidence>
<keyword evidence="4 8" id="KW-0210">Decarboxylase</keyword>
<evidence type="ECO:0000256" key="7">
    <source>
        <dbReference type="ARBA" id="ARBA00023239"/>
    </source>
</evidence>
<comment type="caution">
    <text evidence="10">The sequence shown here is derived from an EMBL/GenBank/DDBJ whole genome shotgun (WGS) entry which is preliminary data.</text>
</comment>
<dbReference type="AlphaFoldDB" id="A0A432MCN5"/>
<dbReference type="InterPro" id="IPR045186">
    <property type="entry name" value="Indole-3-glycerol_P_synth"/>
</dbReference>
<dbReference type="SUPFAM" id="SSF51366">
    <property type="entry name" value="Ribulose-phoshate binding barrel"/>
    <property type="match status" value="1"/>
</dbReference>
<evidence type="ECO:0000256" key="1">
    <source>
        <dbReference type="ARBA" id="ARBA00001633"/>
    </source>
</evidence>
<evidence type="ECO:0000256" key="4">
    <source>
        <dbReference type="ARBA" id="ARBA00022793"/>
    </source>
</evidence>
<feature type="domain" description="Indole-3-glycerol phosphate synthase" evidence="9">
    <location>
        <begin position="5"/>
        <end position="257"/>
    </location>
</feature>
<dbReference type="FunFam" id="3.20.20.70:FF:000024">
    <property type="entry name" value="Indole-3-glycerol phosphate synthase"/>
    <property type="match status" value="1"/>
</dbReference>
<evidence type="ECO:0000256" key="8">
    <source>
        <dbReference type="HAMAP-Rule" id="MF_00134"/>
    </source>
</evidence>
<dbReference type="GO" id="GO:0004640">
    <property type="term" value="F:phosphoribosylanthranilate isomerase activity"/>
    <property type="evidence" value="ECO:0007669"/>
    <property type="project" value="TreeGrafter"/>
</dbReference>
<dbReference type="EMBL" id="RYZH01000080">
    <property type="protein sequence ID" value="RUL81915.1"/>
    <property type="molecule type" value="Genomic_DNA"/>
</dbReference>
<dbReference type="InterPro" id="IPR001468">
    <property type="entry name" value="Indole-3-GlycerolPSynthase_CS"/>
</dbReference>
<keyword evidence="11" id="KW-1185">Reference proteome</keyword>
<dbReference type="InterPro" id="IPR013798">
    <property type="entry name" value="Indole-3-glycerol_P_synth_dom"/>
</dbReference>
<gene>
    <name evidence="8 10" type="primary">trpC</name>
    <name evidence="10" type="ORF">TsocGM_24185</name>
</gene>
<dbReference type="NCBIfam" id="NF001377">
    <property type="entry name" value="PRK00278.2-4"/>
    <property type="match status" value="1"/>
</dbReference>
<accession>A0A432MCN5</accession>
<dbReference type="PANTHER" id="PTHR22854:SF2">
    <property type="entry name" value="INDOLE-3-GLYCEROL-PHOSPHATE SYNTHASE"/>
    <property type="match status" value="1"/>
</dbReference>
<dbReference type="GO" id="GO:0000162">
    <property type="term" value="P:L-tryptophan biosynthetic process"/>
    <property type="evidence" value="ECO:0007669"/>
    <property type="project" value="UniProtKB-UniRule"/>
</dbReference>
<comment type="pathway">
    <text evidence="2 8">Amino-acid biosynthesis; L-tryptophan biosynthesis; L-tryptophan from chorismate: step 4/5.</text>
</comment>
<dbReference type="Gene3D" id="3.20.20.70">
    <property type="entry name" value="Aldolase class I"/>
    <property type="match status" value="1"/>
</dbReference>
<sequence length="268" mass="29121">MPTILDEIVATKRREVLEARKRMPIDELEARAAEAPPVRDFRQALMGPGPIRLIAEVKKASPSAGVIRADFDPVAIARTYQAHGADCLSVLTDVPYFQGHLSYLARVRASVAIPILRKDFLIDEYQVVEARMAGADAVLLIAEILDDPTLAALLARARSLGMAALVEIHEDANLDRVLSAGADLVGINNRDLTRFVTDLEHTFRLRPRVPEGVLLVSESGIRDRADVERLEAAGVDAILVGESLMRSPDIGRAVDELLGLPTTAPEPS</sequence>
<dbReference type="Pfam" id="PF00218">
    <property type="entry name" value="IGPS"/>
    <property type="match status" value="1"/>
</dbReference>
<keyword evidence="5 8" id="KW-0822">Tryptophan biosynthesis</keyword>